<protein>
    <submittedName>
        <fullName evidence="1">Uncharacterized protein</fullName>
    </submittedName>
</protein>
<keyword evidence="2" id="KW-1185">Reference proteome</keyword>
<organism evidence="1 2">
    <name type="scientific">Ophiocordyceps unilateralis</name>
    <name type="common">Zombie-ant fungus</name>
    <name type="synonym">Torrubia unilateralis</name>
    <dbReference type="NCBI Taxonomy" id="268505"/>
    <lineage>
        <taxon>Eukaryota</taxon>
        <taxon>Fungi</taxon>
        <taxon>Dikarya</taxon>
        <taxon>Ascomycota</taxon>
        <taxon>Pezizomycotina</taxon>
        <taxon>Sordariomycetes</taxon>
        <taxon>Hypocreomycetidae</taxon>
        <taxon>Hypocreales</taxon>
        <taxon>Ophiocordycipitaceae</taxon>
        <taxon>Ophiocordyceps</taxon>
    </lineage>
</organism>
<dbReference type="Proteomes" id="UP000037136">
    <property type="component" value="Unassembled WGS sequence"/>
</dbReference>
<sequence length="110" mass="12878">MSDDVYEPTIVACDQKQKKYSKRRTLVSPLYTRPPPTTRPRCISEIPGRRLRFQVEHLTQFPRWHRRTQAAFPRRGLGEMDRGWCDSGSFPATGYHGYALVGRIFSFFLQ</sequence>
<dbReference type="AlphaFoldDB" id="A0A2A9PG18"/>
<name>A0A2A9PG18_OPHUN</name>
<evidence type="ECO:0000313" key="1">
    <source>
        <dbReference type="EMBL" id="PFH59961.1"/>
    </source>
</evidence>
<comment type="caution">
    <text evidence="1">The sequence shown here is derived from an EMBL/GenBank/DDBJ whole genome shotgun (WGS) entry which is preliminary data.</text>
</comment>
<proteinExistence type="predicted"/>
<evidence type="ECO:0000313" key="2">
    <source>
        <dbReference type="Proteomes" id="UP000037136"/>
    </source>
</evidence>
<gene>
    <name evidence="1" type="ORF">XA68_11670</name>
</gene>
<reference evidence="1 2" key="1">
    <citation type="journal article" date="2015" name="BMC Genomics">
        <title>Gene expression during zombie ant biting behavior reflects the complexity underlying fungal parasitic behavioral manipulation.</title>
        <authorList>
            <person name="de Bekker C."/>
            <person name="Ohm R.A."/>
            <person name="Loreto R.G."/>
            <person name="Sebastian A."/>
            <person name="Albert I."/>
            <person name="Merrow M."/>
            <person name="Brachmann A."/>
            <person name="Hughes D.P."/>
        </authorList>
    </citation>
    <scope>NUCLEOTIDE SEQUENCE [LARGE SCALE GENOMIC DNA]</scope>
    <source>
        <strain evidence="1 2">SC16a</strain>
    </source>
</reference>
<accession>A0A2A9PG18</accession>
<dbReference type="EMBL" id="LAZP02000161">
    <property type="protein sequence ID" value="PFH59961.1"/>
    <property type="molecule type" value="Genomic_DNA"/>
</dbReference>
<reference evidence="1 2" key="2">
    <citation type="journal article" date="2017" name="Sci. Rep.">
        <title>Ant-infecting Ophiocordyceps genomes reveal a high diversity of potential behavioral manipulation genes and a possible major role for enterotoxins.</title>
        <authorList>
            <person name="de Bekker C."/>
            <person name="Ohm R.A."/>
            <person name="Evans H.C."/>
            <person name="Brachmann A."/>
            <person name="Hughes D.P."/>
        </authorList>
    </citation>
    <scope>NUCLEOTIDE SEQUENCE [LARGE SCALE GENOMIC DNA]</scope>
    <source>
        <strain evidence="1 2">SC16a</strain>
    </source>
</reference>